<proteinExistence type="predicted"/>
<evidence type="ECO:0000313" key="1">
    <source>
        <dbReference type="EMBL" id="AZL71099.1"/>
    </source>
</evidence>
<dbReference type="Proteomes" id="UP000268230">
    <property type="component" value="Chromosome"/>
</dbReference>
<organism evidence="1 2">
    <name type="scientific">Pseudomonas entomophila</name>
    <dbReference type="NCBI Taxonomy" id="312306"/>
    <lineage>
        <taxon>Bacteria</taxon>
        <taxon>Pseudomonadati</taxon>
        <taxon>Pseudomonadota</taxon>
        <taxon>Gammaproteobacteria</taxon>
        <taxon>Pseudomonadales</taxon>
        <taxon>Pseudomonadaceae</taxon>
        <taxon>Pseudomonas</taxon>
    </lineage>
</organism>
<evidence type="ECO:0000313" key="2">
    <source>
        <dbReference type="Proteomes" id="UP000268230"/>
    </source>
</evidence>
<sequence>MKPRVLLPLIGLVVAVCLVLVVLLREPLSPSEQHLERAVALVQQANVNLQALAEIEAGGEAISTEQLMPMSELMDEARAHIELAAQAGNTLALFWQSNMQTSADRRDMARRQASCARLHQAVEQGFLAAAVAYYYRCAPASDSFDFMGAEQVALLEVLKAALQRDDPFQSLYPQLLREVHCFRPATDIASALPSVSLTVGEMLEKSRQVFSYDQFKAEALYLLATHPAIWQQTPMTERLAMLREAESLGCGRASGWRQRLEARSGS</sequence>
<gene>
    <name evidence="1" type="ORF">EJA05_26645</name>
</gene>
<dbReference type="AlphaFoldDB" id="A0A3S8URU8"/>
<reference evidence="1 2" key="1">
    <citation type="submission" date="2018-12" db="EMBL/GenBank/DDBJ databases">
        <authorList>
            <person name="Li S."/>
            <person name="Yang R."/>
            <person name="Chen G."/>
            <person name="Zou L."/>
            <person name="Zhang C."/>
            <person name="Chen Y."/>
            <person name="Liu Z."/>
            <person name="Li Y."/>
            <person name="Yan Y."/>
            <person name="Huang M."/>
            <person name="Chen T."/>
        </authorList>
    </citation>
    <scope>NUCLEOTIDE SEQUENCE [LARGE SCALE GENOMIC DNA]</scope>
    <source>
        <strain evidence="1 2">1257</strain>
    </source>
</reference>
<name>A0A3S8URU8_9PSED</name>
<protein>
    <submittedName>
        <fullName evidence="1">Uncharacterized protein</fullName>
    </submittedName>
</protein>
<accession>A0A3S8URU8</accession>
<dbReference type="KEGG" id="pory:EJA05_26645"/>
<dbReference type="EMBL" id="CP034338">
    <property type="protein sequence ID" value="AZL71099.1"/>
    <property type="molecule type" value="Genomic_DNA"/>
</dbReference>